<evidence type="ECO:0008006" key="5">
    <source>
        <dbReference type="Google" id="ProtNLM"/>
    </source>
</evidence>
<dbReference type="OrthoDB" id="5531279at2"/>
<evidence type="ECO:0000313" key="3">
    <source>
        <dbReference type="EMBL" id="PRQ02496.1"/>
    </source>
</evidence>
<comment type="caution">
    <text evidence="3">The sequence shown here is derived from an EMBL/GenBank/DDBJ whole genome shotgun (WGS) entry which is preliminary data.</text>
</comment>
<organism evidence="3 4">
    <name type="scientific">Enhygromyxa salina</name>
    <dbReference type="NCBI Taxonomy" id="215803"/>
    <lineage>
        <taxon>Bacteria</taxon>
        <taxon>Pseudomonadati</taxon>
        <taxon>Myxococcota</taxon>
        <taxon>Polyangia</taxon>
        <taxon>Nannocystales</taxon>
        <taxon>Nannocystaceae</taxon>
        <taxon>Enhygromyxa</taxon>
    </lineage>
</organism>
<evidence type="ECO:0000313" key="4">
    <source>
        <dbReference type="Proteomes" id="UP000237968"/>
    </source>
</evidence>
<keyword evidence="4" id="KW-1185">Reference proteome</keyword>
<evidence type="ECO:0000256" key="2">
    <source>
        <dbReference type="SAM" id="SignalP"/>
    </source>
</evidence>
<evidence type="ECO:0000256" key="1">
    <source>
        <dbReference type="SAM" id="MobiDB-lite"/>
    </source>
</evidence>
<sequence length="165" mass="17058">MNRKQLILSALVAAVVTPAASASASTYRNLCMAAASQCTYTGPDAPVLAAEVCLSRAGVITLKDQTCAADTRGYFVEHGEVVDPQTGEVAAYIPLDDRCGEAGMCSKAPPPGDSQEMPICCFYNSNGVEVCVNGNTCGGTRPSSRSCDGLVAPTPPRPTSPNLRA</sequence>
<accession>A0A2S9YBV3</accession>
<dbReference type="Proteomes" id="UP000237968">
    <property type="component" value="Unassembled WGS sequence"/>
</dbReference>
<feature type="signal peptide" evidence="2">
    <location>
        <begin position="1"/>
        <end position="24"/>
    </location>
</feature>
<feature type="region of interest" description="Disordered" evidence="1">
    <location>
        <begin position="141"/>
        <end position="165"/>
    </location>
</feature>
<proteinExistence type="predicted"/>
<name>A0A2S9YBV3_9BACT</name>
<protein>
    <recommendedName>
        <fullName evidence="5">Secreted protein</fullName>
    </recommendedName>
</protein>
<dbReference type="RefSeq" id="WP_146155577.1">
    <property type="nucleotide sequence ID" value="NZ_PVNK01000116.1"/>
</dbReference>
<gene>
    <name evidence="3" type="ORF">ENSA5_22470</name>
</gene>
<feature type="chain" id="PRO_5015704415" description="Secreted protein" evidence="2">
    <location>
        <begin position="25"/>
        <end position="165"/>
    </location>
</feature>
<dbReference type="AlphaFoldDB" id="A0A2S9YBV3"/>
<dbReference type="EMBL" id="PVNK01000116">
    <property type="protein sequence ID" value="PRQ02496.1"/>
    <property type="molecule type" value="Genomic_DNA"/>
</dbReference>
<reference evidence="3 4" key="1">
    <citation type="submission" date="2018-03" db="EMBL/GenBank/DDBJ databases">
        <title>Draft Genome Sequences of the Obligatory Marine Myxobacteria Enhygromyxa salina SWB005.</title>
        <authorList>
            <person name="Poehlein A."/>
            <person name="Moghaddam J.A."/>
            <person name="Harms H."/>
            <person name="Alanjari M."/>
            <person name="Koenig G.M."/>
            <person name="Daniel R."/>
            <person name="Schaeberle T.F."/>
        </authorList>
    </citation>
    <scope>NUCLEOTIDE SEQUENCE [LARGE SCALE GENOMIC DNA]</scope>
    <source>
        <strain evidence="3 4">SWB005</strain>
    </source>
</reference>
<keyword evidence="2" id="KW-0732">Signal</keyword>